<evidence type="ECO:0000256" key="1">
    <source>
        <dbReference type="ARBA" id="ARBA00008950"/>
    </source>
</evidence>
<dbReference type="Proteomes" id="UP000190188">
    <property type="component" value="Unassembled WGS sequence"/>
</dbReference>
<comment type="caution">
    <text evidence="3">The sequence shown here is derived from an EMBL/GenBank/DDBJ whole genome shotgun (WGS) entry which is preliminary data.</text>
</comment>
<dbReference type="EMBL" id="MSZX01000002">
    <property type="protein sequence ID" value="OPA80076.1"/>
    <property type="molecule type" value="Genomic_DNA"/>
</dbReference>
<dbReference type="PANTHER" id="PTHR42850:SF2">
    <property type="entry name" value="BLL5683 PROTEIN"/>
    <property type="match status" value="1"/>
</dbReference>
<organism evidence="3 4">
    <name type="scientific">Paenibacillus selenitireducens</name>
    <dbReference type="NCBI Taxonomy" id="1324314"/>
    <lineage>
        <taxon>Bacteria</taxon>
        <taxon>Bacillati</taxon>
        <taxon>Bacillota</taxon>
        <taxon>Bacilli</taxon>
        <taxon>Bacillales</taxon>
        <taxon>Paenibacillaceae</taxon>
        <taxon>Paenibacillus</taxon>
    </lineage>
</organism>
<dbReference type="Pfam" id="PF12850">
    <property type="entry name" value="Metallophos_2"/>
    <property type="match status" value="1"/>
</dbReference>
<keyword evidence="4" id="KW-1185">Reference proteome</keyword>
<evidence type="ECO:0000259" key="2">
    <source>
        <dbReference type="Pfam" id="PF12850"/>
    </source>
</evidence>
<dbReference type="InterPro" id="IPR029052">
    <property type="entry name" value="Metallo-depent_PP-like"/>
</dbReference>
<dbReference type="OrthoDB" id="9813918at2"/>
<sequence>MQQIAIISDIHGNLPALEAVLRNIDRRGIQEIICLGDIAGKGPNPVEAVDIIRERCSQVVRGNWDELIGLQKTDKELFTWHVDRLGEERLRYLAGLPFCIDMVMSGKRIRLLHASPQSIYHRVQPWDDEQMRLAMFENTPETGKTEADLKPEVVGYGDIHNVFVQHLEQRMLFNVGSVGNALDMTQASYAILEGVVGGPVTEPFSVQLVRVPYDIELAVQHARDAGIPEEEMYIRELRTGVYQGLQ</sequence>
<proteinExistence type="inferred from homology"/>
<dbReference type="SUPFAM" id="SSF56300">
    <property type="entry name" value="Metallo-dependent phosphatases"/>
    <property type="match status" value="1"/>
</dbReference>
<accession>A0A1T2XK30</accession>
<gene>
    <name evidence="3" type="ORF">BVG16_04820</name>
</gene>
<dbReference type="RefSeq" id="WP_078497421.1">
    <property type="nucleotide sequence ID" value="NZ_MSZX01000002.1"/>
</dbReference>
<evidence type="ECO:0000313" key="4">
    <source>
        <dbReference type="Proteomes" id="UP000190188"/>
    </source>
</evidence>
<dbReference type="PIRSF" id="PIRSF000883">
    <property type="entry name" value="Pesterase_MJ0912"/>
    <property type="match status" value="1"/>
</dbReference>
<name>A0A1T2XK30_9BACL</name>
<dbReference type="PANTHER" id="PTHR42850">
    <property type="entry name" value="METALLOPHOSPHOESTERASE"/>
    <property type="match status" value="1"/>
</dbReference>
<dbReference type="InterPro" id="IPR050126">
    <property type="entry name" value="Ap4A_hydrolase"/>
</dbReference>
<comment type="similarity">
    <text evidence="1">Belongs to the metallophosphoesterase superfamily. YfcE family.</text>
</comment>
<dbReference type="AlphaFoldDB" id="A0A1T2XK30"/>
<dbReference type="InterPro" id="IPR024654">
    <property type="entry name" value="Calcineurin-like_PHP_lpxH"/>
</dbReference>
<dbReference type="Gene3D" id="3.60.21.10">
    <property type="match status" value="1"/>
</dbReference>
<dbReference type="CDD" id="cd00838">
    <property type="entry name" value="MPP_superfamily"/>
    <property type="match status" value="1"/>
</dbReference>
<evidence type="ECO:0000313" key="3">
    <source>
        <dbReference type="EMBL" id="OPA80076.1"/>
    </source>
</evidence>
<feature type="domain" description="Calcineurin-like phosphoesterase" evidence="2">
    <location>
        <begin position="3"/>
        <end position="193"/>
    </location>
</feature>
<dbReference type="GO" id="GO:0005737">
    <property type="term" value="C:cytoplasm"/>
    <property type="evidence" value="ECO:0007669"/>
    <property type="project" value="TreeGrafter"/>
</dbReference>
<dbReference type="GO" id="GO:0016791">
    <property type="term" value="F:phosphatase activity"/>
    <property type="evidence" value="ECO:0007669"/>
    <property type="project" value="TreeGrafter"/>
</dbReference>
<dbReference type="InterPro" id="IPR011152">
    <property type="entry name" value="Pesterase_MJ0912"/>
</dbReference>
<reference evidence="3 4" key="1">
    <citation type="submission" date="2017-01" db="EMBL/GenBank/DDBJ databases">
        <title>Genome analysis of Paenibacillus selenitrireducens ES3-24.</title>
        <authorList>
            <person name="Xu D."/>
            <person name="Yao R."/>
            <person name="Zheng S."/>
        </authorList>
    </citation>
    <scope>NUCLEOTIDE SEQUENCE [LARGE SCALE GENOMIC DNA]</scope>
    <source>
        <strain evidence="3 4">ES3-24</strain>
    </source>
</reference>
<dbReference type="STRING" id="1324314.BVG16_04820"/>
<protein>
    <submittedName>
        <fullName evidence="3">Metallophosphatase family protein</fullName>
    </submittedName>
</protein>